<feature type="transmembrane region" description="Helical" evidence="8">
    <location>
        <begin position="1629"/>
        <end position="1653"/>
    </location>
</feature>
<dbReference type="FunFam" id="1.20.1250.20:FF:000018">
    <property type="entry name" value="MFS transporter permease"/>
    <property type="match status" value="1"/>
</dbReference>
<feature type="region of interest" description="Disordered" evidence="7">
    <location>
        <begin position="930"/>
        <end position="967"/>
    </location>
</feature>
<evidence type="ECO:0000313" key="12">
    <source>
        <dbReference type="Proteomes" id="UP000321331"/>
    </source>
</evidence>
<dbReference type="FunFam" id="1.20.1250.20:FF:000013">
    <property type="entry name" value="MFS general substrate transporter"/>
    <property type="match status" value="1"/>
</dbReference>
<feature type="domain" description="VIT" evidence="10">
    <location>
        <begin position="77"/>
        <end position="208"/>
    </location>
</feature>
<feature type="domain" description="VWFA" evidence="9">
    <location>
        <begin position="368"/>
        <end position="559"/>
    </location>
</feature>
<accession>A0A5C6TFD1</accession>
<dbReference type="PANTHER" id="PTHR43791">
    <property type="entry name" value="PERMEASE-RELATED"/>
    <property type="match status" value="1"/>
</dbReference>
<feature type="transmembrane region" description="Helical" evidence="8">
    <location>
        <begin position="1890"/>
        <end position="1909"/>
    </location>
</feature>
<feature type="compositionally biased region" description="Basic and acidic residues" evidence="7">
    <location>
        <begin position="885"/>
        <end position="898"/>
    </location>
</feature>
<feature type="region of interest" description="Disordered" evidence="7">
    <location>
        <begin position="2129"/>
        <end position="2150"/>
    </location>
</feature>
<keyword evidence="2" id="KW-0813">Transport</keyword>
<evidence type="ECO:0000256" key="1">
    <source>
        <dbReference type="ARBA" id="ARBA00004141"/>
    </source>
</evidence>
<feature type="transmembrane region" description="Helical" evidence="8">
    <location>
        <begin position="1826"/>
        <end position="1846"/>
    </location>
</feature>
<feature type="region of interest" description="Disordered" evidence="7">
    <location>
        <begin position="1125"/>
        <end position="1166"/>
    </location>
</feature>
<dbReference type="GO" id="GO:0022857">
    <property type="term" value="F:transmembrane transporter activity"/>
    <property type="evidence" value="ECO:0007669"/>
    <property type="project" value="InterPro"/>
</dbReference>
<dbReference type="InterPro" id="IPR036465">
    <property type="entry name" value="vWFA_dom_sf"/>
</dbReference>
<dbReference type="EMBL" id="VMNF01000005">
    <property type="protein sequence ID" value="TXC08848.1"/>
    <property type="molecule type" value="Genomic_DNA"/>
</dbReference>
<feature type="compositionally biased region" description="Polar residues" evidence="7">
    <location>
        <begin position="1214"/>
        <end position="1224"/>
    </location>
</feature>
<sequence length="2525" mass="281987">MLAMPEEGWGDDTPMNRSKRPKKKVKNRGLDQFSHWIAKVTPYDEPYDDIGSFTPEKDTRNSEYRPYSIPAYPEPLVRPTEAEIPEVTLCLPTLSVSLTATVDGTVAHTELVQKFRNPSDEIIDAAKHVFPLYDGAVITSFECTIGDERRVRGVVKPKVQARKEFEEAVRDKVAAPALLEEHTPEIFETSLGNIPANTTVEIKITYVQELKVVMMETEATEGIALTIPMSIAPRYSKSPIEWEPASRVPEEKLDIWIKVIDNGKVNHEGCDEESGHLLKFEGAKPVEYSNLLEKDASTRTYYVWHHESEPPVLRKDFVFVIQMNEGHQIKSRAIACPADDKGLAAMRVNIRPNNLFRNAIIPQSFTGEILFLLDQSGSMGWSNGSPGYGRRRTGGRKIDVMREAMLLALSGIPSTCIFNIISWGSATVGLWENSQPHTQENIREAKSYVSRMEANMDGTDLLRALEAVVKRRVQERESTQIIILTDGELEPEDSIQFIWKKRQLFGDKVRFFALGIGDEVSHRLVESIAECGGGYSDVVHTTQTPRWHDRLNRLLKSALEPNSWSCDIDLGSGFERKNVVDYNLGQDNPADGSDIPYIQAPFPISSLHPFTFASISFLIDLRHGGAIPKTITISTTTAGAKKKTYELPIETSSGSDGTIHRLVAKSVLLDLQDSIKRGTTETEVAKGNAESIGTMYSITSKWTSFVAVSENQPNQTVEEQKMNHYKALFDEIDIDELLNNVDDESSITSGSSLEFSGVDNQGPGMNSLPWSPQFARPPSHNGYGRQLESANPIPIPAPMPRYAPVQPSPGQSSQPRYTGDNRLGQHIVEEGSLRNLYDEDDSDESEALPRAGPPVTRCMSPPGPVAPQGSDDSGDAITSRRHRVSDHSSEVLQRRPWERPGSTMSQIRPNSVDDDVTIPSRQRVYGYSSSSVSAFQDIPPFPNDSSYQEAERLERTRAETTDGSVSDLLLLTEEDAVAGELIAVTSKPSGDESHGQAAATLRGSKSSYALPLGNRRPRLPKDYAYDGNSDDDTAQGSRPQKSPQSASPSRRPSADENGRVLEPANSTPSPEFYAPPVFSGHIPRPKSIVVSERLSEKVHRRKEFAQAEVADEPMVAPSANHGFAIPAAMIKPEEPQASDDSDTSQKASYPSSLAHRPGSSDGLARERSMVTNVDSEVFILGGRQRFDRLSKPDMPRPVASPSGRPSVDERGKAPSSQASSQSGEFASLGRTPRRERENAPGSPQFLNPSAFQRQPRTVQSWDSDYDSDYDIKSLGSRDSASPQPEIHGPLDWQFAMECQDGQGLFDLGEKKPFLHLHFCPETATKISPKICELLHNSSIPEQERDDISARLLDTLMMIECYKTHRAQEEDTWDLMMERAWDAVISVLGLSDEEEELEELAGQLRGAMMHAHYIAATGVTGSETDGHTVNTVRCPTCNVVWRTTRQFWCPFDHDYDNEVDEILNWDDFWKHQSGTEVTEVERPIRSVDISVSYTIEDIMDPDKTSTDGGENVRGSTGSQPLLSTPDMDRRIRHAFDRRVMPVVCCLYVLSYLDRGNIGNAKTAGAQEALNLSSDDWSWVLNSFYIAYILFEWTTMLWKIFPAHIYVSILCVCWGTAAMCSGAVHNMTQLIVTRIFLGIFEATFGAGAPFFLSCLYKRRELGLRMSILLGMSPLANTFASSLAYGITHIKGSLAPWRLLFIIEGAPTIAFAPVVYFFLIDSPATAKFLTEEERYFAVQRVQGPDGVKKNVNWRQIMAGILDYKNYVHSIIHFCCNFSFAALSNFLPTIVSAMGYSSINAQGLTAPAYFTAFLLCMGAAFFSDRCGNRGFVVAGFAAMATVGYGLLAGIQDIHRPGPRYAGVWLAACGIFPALCINITWLLNNQGRDSKKGAGLAITLIIGQCSSLLSSYMFPKEDAPWAIFWKTGRFAMATKAGSVRSPSRPSPGLDIFRTPENPTFYSANLYESLDTSKREIRLIELSTQTGRGILECKLLPATLLADARKQYLALSYCAGEPTETKDILVNGVRCNIFANLHHALVLARRYWIRSSSQGPPRLWIDQLCINQHDLRERSHQVGFMRDIYQGAERTLACLSTSKTNGRGMKWLIDLCDAVPSQEDDGPFQYDREDEIGIDGEAESEDGARESDELSDTSDSERLRGHRQQWFRIRDYLWDSMHTEKFVNGWIAFYDVLTSPWWNRAWICQEFLVSGQITFMFGSHFVSWEQCWRTMQAFCGTHRHDLINRNLFLELRNLSEGCPEDHQLCRILDIVNQRDLNRQVDHVGMALKMKMRWSGTMDIKALLSHSRSCRSSDDRDRVYAIAGLASPGYQIFPDYSHDMTAAQVMIMTTKAIIDKENSLYILVQATTLVRSRNLDVPSWVVDWTSTEASDIRNNHFGNRLLYILSWIPQESPEHTFETITDTIQQTQAHILRVYGTFITIITKIWLDTREWPFADFYGAGGWQGGALASITDGDEIWILYGLRVPIVLRPYRDGYQVVSCAFLIGQQGKGFGAPVISTEEGRANRSRIALY</sequence>
<evidence type="ECO:0000256" key="5">
    <source>
        <dbReference type="ARBA" id="ARBA00023136"/>
    </source>
</evidence>
<feature type="transmembrane region" description="Helical" evidence="8">
    <location>
        <begin position="1603"/>
        <end position="1623"/>
    </location>
</feature>
<feature type="transmembrane region" description="Helical" evidence="8">
    <location>
        <begin position="1767"/>
        <end position="1790"/>
    </location>
</feature>
<dbReference type="InterPro" id="IPR011701">
    <property type="entry name" value="MFS"/>
</dbReference>
<comment type="caution">
    <text evidence="11">The sequence shown here is derived from an EMBL/GenBank/DDBJ whole genome shotgun (WGS) entry which is preliminary data.</text>
</comment>
<feature type="region of interest" description="Disordered" evidence="7">
    <location>
        <begin position="1"/>
        <end position="28"/>
    </location>
</feature>
<keyword evidence="4 8" id="KW-1133">Transmembrane helix</keyword>
<dbReference type="GO" id="GO:0016020">
    <property type="term" value="C:membrane"/>
    <property type="evidence" value="ECO:0007669"/>
    <property type="project" value="UniProtKB-SubCell"/>
</dbReference>
<dbReference type="SMART" id="SM00609">
    <property type="entry name" value="VIT"/>
    <property type="match status" value="1"/>
</dbReference>
<feature type="compositionally biased region" description="Polar residues" evidence="7">
    <location>
        <begin position="1244"/>
        <end position="1261"/>
    </location>
</feature>
<feature type="compositionally biased region" description="Basic residues" evidence="7">
    <location>
        <begin position="17"/>
        <end position="27"/>
    </location>
</feature>
<gene>
    <name evidence="11" type="ORF">FocTR4_00002481</name>
</gene>
<keyword evidence="3 8" id="KW-0812">Transmembrane</keyword>
<feature type="compositionally biased region" description="Basic and acidic residues" evidence="7">
    <location>
        <begin position="949"/>
        <end position="960"/>
    </location>
</feature>
<evidence type="ECO:0000256" key="8">
    <source>
        <dbReference type="SAM" id="Phobius"/>
    </source>
</evidence>
<organism evidence="11 12">
    <name type="scientific">Fusarium oxysporum f. sp. cubense</name>
    <dbReference type="NCBI Taxonomy" id="61366"/>
    <lineage>
        <taxon>Eukaryota</taxon>
        <taxon>Fungi</taxon>
        <taxon>Dikarya</taxon>
        <taxon>Ascomycota</taxon>
        <taxon>Pezizomycotina</taxon>
        <taxon>Sordariomycetes</taxon>
        <taxon>Hypocreomycetidae</taxon>
        <taxon>Hypocreales</taxon>
        <taxon>Nectriaceae</taxon>
        <taxon>Fusarium</taxon>
        <taxon>Fusarium oxysporum species complex</taxon>
    </lineage>
</organism>
<feature type="region of interest" description="Disordered" evidence="7">
    <location>
        <begin position="743"/>
        <end position="916"/>
    </location>
</feature>
<evidence type="ECO:0000256" key="4">
    <source>
        <dbReference type="ARBA" id="ARBA00022989"/>
    </source>
</evidence>
<dbReference type="PROSITE" id="PS51468">
    <property type="entry name" value="VIT"/>
    <property type="match status" value="1"/>
</dbReference>
<evidence type="ECO:0000313" key="11">
    <source>
        <dbReference type="EMBL" id="TXC08848.1"/>
    </source>
</evidence>
<feature type="transmembrane region" description="Helical" evidence="8">
    <location>
        <begin position="1575"/>
        <end position="1596"/>
    </location>
</feature>
<keyword evidence="6" id="KW-0325">Glycoprotein</keyword>
<dbReference type="SUPFAM" id="SSF103473">
    <property type="entry name" value="MFS general substrate transporter"/>
    <property type="match status" value="1"/>
</dbReference>
<dbReference type="Gene3D" id="1.20.1250.20">
    <property type="entry name" value="MFS general substrate transporter like domains"/>
    <property type="match status" value="2"/>
</dbReference>
<dbReference type="Gene3D" id="3.40.50.410">
    <property type="entry name" value="von Willebrand factor, type A domain"/>
    <property type="match status" value="1"/>
</dbReference>
<evidence type="ECO:0000259" key="9">
    <source>
        <dbReference type="PROSITE" id="PS50234"/>
    </source>
</evidence>
<evidence type="ECO:0008006" key="13">
    <source>
        <dbReference type="Google" id="ProtNLM"/>
    </source>
</evidence>
<feature type="transmembrane region" description="Helical" evidence="8">
    <location>
        <begin position="1802"/>
        <end position="1819"/>
    </location>
</feature>
<keyword evidence="5 8" id="KW-0472">Membrane</keyword>
<dbReference type="SMART" id="SM00327">
    <property type="entry name" value="VWA"/>
    <property type="match status" value="1"/>
</dbReference>
<dbReference type="Pfam" id="PF07690">
    <property type="entry name" value="MFS_1"/>
    <property type="match status" value="1"/>
</dbReference>
<evidence type="ECO:0000256" key="3">
    <source>
        <dbReference type="ARBA" id="ARBA00022692"/>
    </source>
</evidence>
<dbReference type="InterPro" id="IPR013694">
    <property type="entry name" value="VIT"/>
</dbReference>
<feature type="compositionally biased region" description="Low complexity" evidence="7">
    <location>
        <begin position="1037"/>
        <end position="1051"/>
    </location>
</feature>
<feature type="transmembrane region" description="Helical" evidence="8">
    <location>
        <begin position="1858"/>
        <end position="1878"/>
    </location>
</feature>
<dbReference type="Proteomes" id="UP000321331">
    <property type="component" value="Unassembled WGS sequence"/>
</dbReference>
<feature type="transmembrane region" description="Helical" evidence="8">
    <location>
        <begin position="1696"/>
        <end position="1716"/>
    </location>
</feature>
<dbReference type="InterPro" id="IPR010730">
    <property type="entry name" value="HET"/>
</dbReference>
<dbReference type="Pfam" id="PF13768">
    <property type="entry name" value="VWA_3"/>
    <property type="match status" value="1"/>
</dbReference>
<evidence type="ECO:0000256" key="6">
    <source>
        <dbReference type="ARBA" id="ARBA00023180"/>
    </source>
</evidence>
<dbReference type="PROSITE" id="PS50234">
    <property type="entry name" value="VWFA"/>
    <property type="match status" value="1"/>
</dbReference>
<feature type="region of interest" description="Disordered" evidence="7">
    <location>
        <begin position="1186"/>
        <end position="1264"/>
    </location>
</feature>
<dbReference type="SUPFAM" id="SSF53300">
    <property type="entry name" value="vWA-like"/>
    <property type="match status" value="1"/>
</dbReference>
<dbReference type="Pfam" id="PF06985">
    <property type="entry name" value="HET"/>
    <property type="match status" value="1"/>
</dbReference>
<dbReference type="InterPro" id="IPR036259">
    <property type="entry name" value="MFS_trans_sf"/>
</dbReference>
<dbReference type="InterPro" id="IPR002035">
    <property type="entry name" value="VWF_A"/>
</dbReference>
<protein>
    <recommendedName>
        <fullName evidence="13">Major facilitator superfamily (MFS) profile domain-containing protein</fullName>
    </recommendedName>
</protein>
<feature type="compositionally biased region" description="Polar residues" evidence="7">
    <location>
        <begin position="1512"/>
        <end position="1521"/>
    </location>
</feature>
<feature type="region of interest" description="Disordered" evidence="7">
    <location>
        <begin position="1498"/>
        <end position="1523"/>
    </location>
</feature>
<feature type="transmembrane region" description="Helical" evidence="8">
    <location>
        <begin position="1665"/>
        <end position="1684"/>
    </location>
</feature>
<name>A0A5C6TFD1_FUSOC</name>
<evidence type="ECO:0000259" key="10">
    <source>
        <dbReference type="PROSITE" id="PS51468"/>
    </source>
</evidence>
<evidence type="ECO:0000256" key="2">
    <source>
        <dbReference type="ARBA" id="ARBA00022448"/>
    </source>
</evidence>
<proteinExistence type="predicted"/>
<dbReference type="Pfam" id="PF08487">
    <property type="entry name" value="VIT"/>
    <property type="match status" value="1"/>
</dbReference>
<feature type="region of interest" description="Disordered" evidence="7">
    <location>
        <begin position="982"/>
        <end position="1084"/>
    </location>
</feature>
<comment type="subcellular location">
    <subcellularLocation>
        <location evidence="1">Membrane</location>
        <topology evidence="1">Multi-pass membrane protein</topology>
    </subcellularLocation>
</comment>
<reference evidence="11 12" key="1">
    <citation type="submission" date="2019-07" db="EMBL/GenBank/DDBJ databases">
        <title>The First High-Quality Draft Genome Sequence of the Causal Agent of the Current Panama Disease Epidemic.</title>
        <authorList>
            <person name="Warmington R.J."/>
            <person name="Kay W."/>
            <person name="Jeffries A."/>
            <person name="Bebber D."/>
            <person name="Moore K."/>
            <person name="Studholme D.J."/>
        </authorList>
    </citation>
    <scope>NUCLEOTIDE SEQUENCE [LARGE SCALE GENOMIC DNA]</scope>
    <source>
        <strain evidence="11 12">TR4</strain>
    </source>
</reference>
<evidence type="ECO:0000256" key="7">
    <source>
        <dbReference type="SAM" id="MobiDB-lite"/>
    </source>
</evidence>
<dbReference type="PANTHER" id="PTHR43791:SF75">
    <property type="entry name" value="TRANSPORTER, PUTATIVE (AFU_ORTHOLOGUE AFUA_2G00110)-RELATED"/>
    <property type="match status" value="1"/>
</dbReference>